<name>A0ABD5VGH1_9EURY</name>
<feature type="domain" description="Leucine-binding protein" evidence="2">
    <location>
        <begin position="51"/>
        <end position="358"/>
    </location>
</feature>
<dbReference type="InterPro" id="IPR028082">
    <property type="entry name" value="Peripla_BP_I"/>
</dbReference>
<keyword evidence="4" id="KW-1185">Reference proteome</keyword>
<evidence type="ECO:0000313" key="3">
    <source>
        <dbReference type="EMBL" id="MFC6952788.1"/>
    </source>
</evidence>
<gene>
    <name evidence="3" type="ORF">ACFQGB_07910</name>
</gene>
<dbReference type="RefSeq" id="WP_336349775.1">
    <property type="nucleotide sequence ID" value="NZ_JAZAQL010000002.1"/>
</dbReference>
<evidence type="ECO:0000256" key="1">
    <source>
        <dbReference type="ARBA" id="ARBA00022729"/>
    </source>
</evidence>
<evidence type="ECO:0000313" key="4">
    <source>
        <dbReference type="Proteomes" id="UP001596395"/>
    </source>
</evidence>
<dbReference type="AlphaFoldDB" id="A0ABD5VGH1"/>
<reference evidence="3 4" key="1">
    <citation type="journal article" date="2019" name="Int. J. Syst. Evol. Microbiol.">
        <title>The Global Catalogue of Microorganisms (GCM) 10K type strain sequencing project: providing services to taxonomists for standard genome sequencing and annotation.</title>
        <authorList>
            <consortium name="The Broad Institute Genomics Platform"/>
            <consortium name="The Broad Institute Genome Sequencing Center for Infectious Disease"/>
            <person name="Wu L."/>
            <person name="Ma J."/>
        </authorList>
    </citation>
    <scope>NUCLEOTIDE SEQUENCE [LARGE SCALE GENOMIC DNA]</scope>
    <source>
        <strain evidence="3 4">GX26</strain>
    </source>
</reference>
<keyword evidence="1" id="KW-0732">Signal</keyword>
<sequence>MRESSSRSTARTRRGFLALAGTGALGATAGCLDISGVRNALTGDTSGREEYTVGMIQSESGSLAAFGRRNERGLRNALTAINAVGIGEGSDPLVVELENDDSTPAGGVDAAERLVDQVEVPLLVGSIGSGVTQAIHEDVVSGSDVVQISQHSTSAALSELSALNRTAPSGTALGAALANLVADGDYESVAVTSIENGYGNSLSSVFRSAYDGEIAYEGTHPQGGESFVDELEAMRASGADAWLFVTYGSEFATMVTEAYERGYHQEVDYFGAESTLAESVLANTPEGSQESLVGVTQSAPVEQESYQRFSDEFRSIWGQDPSVWAAYSYDAVTLAAIAIEAAESFTGPAISDVVRDVTRPEGETVFSFEEAKRVLQNGGTAADVNYEGVSGPLDLDENGDPQGFYQVFEVEDHQYEFTDFITG</sequence>
<dbReference type="PANTHER" id="PTHR30483">
    <property type="entry name" value="LEUCINE-SPECIFIC-BINDING PROTEIN"/>
    <property type="match status" value="1"/>
</dbReference>
<dbReference type="Pfam" id="PF13458">
    <property type="entry name" value="Peripla_BP_6"/>
    <property type="match status" value="1"/>
</dbReference>
<comment type="caution">
    <text evidence="3">The sequence shown here is derived from an EMBL/GenBank/DDBJ whole genome shotgun (WGS) entry which is preliminary data.</text>
</comment>
<dbReference type="PANTHER" id="PTHR30483:SF6">
    <property type="entry name" value="PERIPLASMIC BINDING PROTEIN OF ABC TRANSPORTER FOR NATURAL AMINO ACIDS"/>
    <property type="match status" value="1"/>
</dbReference>
<accession>A0ABD5VGH1</accession>
<evidence type="ECO:0000259" key="2">
    <source>
        <dbReference type="Pfam" id="PF13458"/>
    </source>
</evidence>
<dbReference type="InterPro" id="IPR006311">
    <property type="entry name" value="TAT_signal"/>
</dbReference>
<dbReference type="Proteomes" id="UP001596395">
    <property type="component" value="Unassembled WGS sequence"/>
</dbReference>
<dbReference type="SUPFAM" id="SSF53822">
    <property type="entry name" value="Periplasmic binding protein-like I"/>
    <property type="match status" value="1"/>
</dbReference>
<organism evidence="3 4">
    <name type="scientific">Halorubellus litoreus</name>
    <dbReference type="NCBI Taxonomy" id="755308"/>
    <lineage>
        <taxon>Archaea</taxon>
        <taxon>Methanobacteriati</taxon>
        <taxon>Methanobacteriota</taxon>
        <taxon>Stenosarchaea group</taxon>
        <taxon>Halobacteria</taxon>
        <taxon>Halobacteriales</taxon>
        <taxon>Halorubellaceae</taxon>
        <taxon>Halorubellus</taxon>
    </lineage>
</organism>
<dbReference type="PROSITE" id="PS51257">
    <property type="entry name" value="PROKAR_LIPOPROTEIN"/>
    <property type="match status" value="1"/>
</dbReference>
<proteinExistence type="predicted"/>
<dbReference type="EMBL" id="JBHSXN010000002">
    <property type="protein sequence ID" value="MFC6952788.1"/>
    <property type="molecule type" value="Genomic_DNA"/>
</dbReference>
<dbReference type="Gene3D" id="3.40.50.2300">
    <property type="match status" value="2"/>
</dbReference>
<protein>
    <submittedName>
        <fullName evidence="3">ABC transporter substrate-binding protein</fullName>
    </submittedName>
</protein>
<dbReference type="InterPro" id="IPR028081">
    <property type="entry name" value="Leu-bd"/>
</dbReference>
<dbReference type="PROSITE" id="PS51318">
    <property type="entry name" value="TAT"/>
    <property type="match status" value="1"/>
</dbReference>
<dbReference type="InterPro" id="IPR051010">
    <property type="entry name" value="BCAA_transport"/>
</dbReference>